<gene>
    <name evidence="1" type="ORF">SAMEA3381574_00352</name>
</gene>
<protein>
    <submittedName>
        <fullName evidence="1">Uncharacterized protein</fullName>
    </submittedName>
</protein>
<organism evidence="1 2">
    <name type="scientific">Streptococcus pneumoniae</name>
    <dbReference type="NCBI Taxonomy" id="1313"/>
    <lineage>
        <taxon>Bacteria</taxon>
        <taxon>Bacillati</taxon>
        <taxon>Bacillota</taxon>
        <taxon>Bacilli</taxon>
        <taxon>Lactobacillales</taxon>
        <taxon>Streptococcaceae</taxon>
        <taxon>Streptococcus</taxon>
    </lineage>
</organism>
<evidence type="ECO:0000313" key="1">
    <source>
        <dbReference type="EMBL" id="VRI33118.1"/>
    </source>
</evidence>
<accession>A0A0T7Z3F7</accession>
<dbReference type="AlphaFoldDB" id="A0A0T7Z3F7"/>
<dbReference type="EMBL" id="CABABW010000002">
    <property type="protein sequence ID" value="VRI33118.1"/>
    <property type="molecule type" value="Genomic_DNA"/>
</dbReference>
<proteinExistence type="predicted"/>
<sequence length="87" mass="10283">MKKSAKVVLLASLLSLGLFQSSVSAVSVLKTYRYDWNTYYKSSMNCYRYNYINPLLWYRYDSYSEYKVGGGWNYDRYEVLNLFSGGY</sequence>
<name>A0A0T7Z3F7_STREE</name>
<dbReference type="Proteomes" id="UP000304540">
    <property type="component" value="Unassembled WGS sequence"/>
</dbReference>
<evidence type="ECO:0000313" key="2">
    <source>
        <dbReference type="Proteomes" id="UP000304540"/>
    </source>
</evidence>
<reference evidence="1 2" key="1">
    <citation type="submission" date="2019-04" db="EMBL/GenBank/DDBJ databases">
        <authorList>
            <consortium name="Pathogen Informatics"/>
        </authorList>
    </citation>
    <scope>NUCLEOTIDE SEQUENCE [LARGE SCALE GENOMIC DNA]</scope>
    <source>
        <strain evidence="1 2">GPSC232</strain>
    </source>
</reference>